<dbReference type="RefSeq" id="WP_170216658.1">
    <property type="nucleotide sequence ID" value="NZ_AP019700.1"/>
</dbReference>
<dbReference type="Gene3D" id="3.60.130.10">
    <property type="entry name" value="Clavaminate synthase-like"/>
    <property type="match status" value="1"/>
</dbReference>
<dbReference type="AlphaFoldDB" id="A0A3N1KXT7"/>
<feature type="domain" description="TauD/TfdA-like" evidence="5">
    <location>
        <begin position="50"/>
        <end position="306"/>
    </location>
</feature>
<dbReference type="GO" id="GO:0017000">
    <property type="term" value="P:antibiotic biosynthetic process"/>
    <property type="evidence" value="ECO:0007669"/>
    <property type="project" value="UniProtKB-KW"/>
</dbReference>
<evidence type="ECO:0000256" key="2">
    <source>
        <dbReference type="ARBA" id="ARBA00023002"/>
    </source>
</evidence>
<organism evidence="6 7">
    <name type="scientific">Stella humosa</name>
    <dbReference type="NCBI Taxonomy" id="94"/>
    <lineage>
        <taxon>Bacteria</taxon>
        <taxon>Pseudomonadati</taxon>
        <taxon>Pseudomonadota</taxon>
        <taxon>Alphaproteobacteria</taxon>
        <taxon>Rhodospirillales</taxon>
        <taxon>Stellaceae</taxon>
        <taxon>Stella</taxon>
    </lineage>
</organism>
<keyword evidence="2" id="KW-0560">Oxidoreductase</keyword>
<evidence type="ECO:0000313" key="7">
    <source>
        <dbReference type="Proteomes" id="UP000278222"/>
    </source>
</evidence>
<feature type="compositionally biased region" description="Basic and acidic residues" evidence="4">
    <location>
        <begin position="377"/>
        <end position="387"/>
    </location>
</feature>
<reference evidence="6 7" key="1">
    <citation type="submission" date="2018-11" db="EMBL/GenBank/DDBJ databases">
        <title>Genomic Encyclopedia of Type Strains, Phase IV (KMG-IV): sequencing the most valuable type-strain genomes for metagenomic binning, comparative biology and taxonomic classification.</title>
        <authorList>
            <person name="Goeker M."/>
        </authorList>
    </citation>
    <scope>NUCLEOTIDE SEQUENCE [LARGE SCALE GENOMIC DNA]</scope>
    <source>
        <strain evidence="6 7">DSM 5900</strain>
    </source>
</reference>
<dbReference type="InterPro" id="IPR042098">
    <property type="entry name" value="TauD-like_sf"/>
</dbReference>
<dbReference type="PANTHER" id="PTHR10696">
    <property type="entry name" value="GAMMA-BUTYROBETAINE HYDROXYLASE-RELATED"/>
    <property type="match status" value="1"/>
</dbReference>
<dbReference type="SUPFAM" id="SSF51197">
    <property type="entry name" value="Clavaminate synthase-like"/>
    <property type="match status" value="1"/>
</dbReference>
<keyword evidence="3" id="KW-0045">Antibiotic biosynthesis</keyword>
<evidence type="ECO:0000256" key="1">
    <source>
        <dbReference type="ARBA" id="ARBA00001954"/>
    </source>
</evidence>
<accession>A0A3N1KXT7</accession>
<feature type="region of interest" description="Disordered" evidence="4">
    <location>
        <begin position="356"/>
        <end position="387"/>
    </location>
</feature>
<sequence length="387" mass="43815">MAMDRITTRAAWKGSEVDYRTEMMHRFTDGEVAEIDAALKACGERDIPEITPATFPLPTFAARLSALRGELLDGRGVVLMRGFPRDRYSPDEMARVYVGLGAHLGQPVAQSWQGQLLGSVIDISDVMEKVRGYNAGGGQHFHIDGSACDIVSLMCLRRALSGGASRIVSVSAIHNQLLDTRPDLLEVLYRGYYFRNHEMDAKYSLFPPQSADRIPVFTQKDGRLTAVIDSGSLRYAVQQGGVTMSDLEIEAYDELQRLARSEEYFLDMNFEEGDIQFLNNRVIMHARTNYEDDADVTKRRHLLRMWLRVDDWPARPPQQVFLSDADCSHWQAQNRRPFMELPSRYLAEMAAMQERRRREKTVLTPAATAGRAPSARGWHEDRDRAAG</sequence>
<gene>
    <name evidence="6" type="ORF">EDC65_4648</name>
</gene>
<keyword evidence="7" id="KW-1185">Reference proteome</keyword>
<protein>
    <submittedName>
        <fullName evidence="6">TfdA family taurine catabolism dioxygenase TauD</fullName>
    </submittedName>
</protein>
<name>A0A3N1KXT7_9PROT</name>
<comment type="cofactor">
    <cofactor evidence="1">
        <name>Fe(2+)</name>
        <dbReference type="ChEBI" id="CHEBI:29033"/>
    </cofactor>
</comment>
<evidence type="ECO:0000313" key="6">
    <source>
        <dbReference type="EMBL" id="ROP83118.1"/>
    </source>
</evidence>
<dbReference type="Pfam" id="PF02668">
    <property type="entry name" value="TauD"/>
    <property type="match status" value="1"/>
</dbReference>
<keyword evidence="6" id="KW-0223">Dioxygenase</keyword>
<dbReference type="GO" id="GO:0016706">
    <property type="term" value="F:2-oxoglutarate-dependent dioxygenase activity"/>
    <property type="evidence" value="ECO:0007669"/>
    <property type="project" value="UniProtKB-ARBA"/>
</dbReference>
<dbReference type="EMBL" id="RJKX01000017">
    <property type="protein sequence ID" value="ROP83118.1"/>
    <property type="molecule type" value="Genomic_DNA"/>
</dbReference>
<dbReference type="Proteomes" id="UP000278222">
    <property type="component" value="Unassembled WGS sequence"/>
</dbReference>
<dbReference type="InterPro" id="IPR050411">
    <property type="entry name" value="AlphaKG_dependent_hydroxylases"/>
</dbReference>
<evidence type="ECO:0000256" key="4">
    <source>
        <dbReference type="SAM" id="MobiDB-lite"/>
    </source>
</evidence>
<dbReference type="InterPro" id="IPR003819">
    <property type="entry name" value="TauD/TfdA-like"/>
</dbReference>
<evidence type="ECO:0000259" key="5">
    <source>
        <dbReference type="Pfam" id="PF02668"/>
    </source>
</evidence>
<proteinExistence type="predicted"/>
<dbReference type="PANTHER" id="PTHR10696:SF56">
    <property type="entry name" value="TAUD_TFDA-LIKE DOMAIN-CONTAINING PROTEIN"/>
    <property type="match status" value="1"/>
</dbReference>
<evidence type="ECO:0000256" key="3">
    <source>
        <dbReference type="ARBA" id="ARBA00023194"/>
    </source>
</evidence>
<comment type="caution">
    <text evidence="6">The sequence shown here is derived from an EMBL/GenBank/DDBJ whole genome shotgun (WGS) entry which is preliminary data.</text>
</comment>